<keyword evidence="2" id="KW-1185">Reference proteome</keyword>
<accession>A0ABQ7MEB0</accession>
<evidence type="ECO:0000313" key="1">
    <source>
        <dbReference type="EMBL" id="KAG5396942.1"/>
    </source>
</evidence>
<dbReference type="EMBL" id="JADBGQ010000005">
    <property type="protein sequence ID" value="KAG5396942.1"/>
    <property type="molecule type" value="Genomic_DNA"/>
</dbReference>
<sequence>MAFYVMPDKKFHEAFMICCPISLNCLTVLTEHFSGSLISFRTDVTRLIACLAKSRSSAFLPSSKPHCLDISTSFSISSLELSLQEYK</sequence>
<proteinExistence type="predicted"/>
<reference evidence="1 2" key="1">
    <citation type="submission" date="2021-03" db="EMBL/GenBank/DDBJ databases">
        <authorList>
            <person name="King G.J."/>
            <person name="Bancroft I."/>
            <person name="Baten A."/>
            <person name="Bloomfield J."/>
            <person name="Borpatragohain P."/>
            <person name="He Z."/>
            <person name="Irish N."/>
            <person name="Irwin J."/>
            <person name="Liu K."/>
            <person name="Mauleon R.P."/>
            <person name="Moore J."/>
            <person name="Morris R."/>
            <person name="Ostergaard L."/>
            <person name="Wang B."/>
            <person name="Wells R."/>
        </authorList>
    </citation>
    <scope>NUCLEOTIDE SEQUENCE [LARGE SCALE GENOMIC DNA]</scope>
    <source>
        <strain evidence="1">R-o-18</strain>
        <tissue evidence="1">Leaf</tissue>
    </source>
</reference>
<protein>
    <submittedName>
        <fullName evidence="1">Uncharacterized protein</fullName>
    </submittedName>
</protein>
<organism evidence="1 2">
    <name type="scientific">Brassica rapa subsp. trilocularis</name>
    <dbReference type="NCBI Taxonomy" id="1813537"/>
    <lineage>
        <taxon>Eukaryota</taxon>
        <taxon>Viridiplantae</taxon>
        <taxon>Streptophyta</taxon>
        <taxon>Embryophyta</taxon>
        <taxon>Tracheophyta</taxon>
        <taxon>Spermatophyta</taxon>
        <taxon>Magnoliopsida</taxon>
        <taxon>eudicotyledons</taxon>
        <taxon>Gunneridae</taxon>
        <taxon>Pentapetalae</taxon>
        <taxon>rosids</taxon>
        <taxon>malvids</taxon>
        <taxon>Brassicales</taxon>
        <taxon>Brassicaceae</taxon>
        <taxon>Brassiceae</taxon>
        <taxon>Brassica</taxon>
    </lineage>
</organism>
<name>A0ABQ7MEB0_BRACM</name>
<comment type="caution">
    <text evidence="1">The sequence shown here is derived from an EMBL/GenBank/DDBJ whole genome shotgun (WGS) entry which is preliminary data.</text>
</comment>
<gene>
    <name evidence="1" type="primary">A05p019340.1_BraROA</name>
    <name evidence="1" type="ORF">IGI04_018756</name>
</gene>
<dbReference type="Proteomes" id="UP000823674">
    <property type="component" value="Chromosome A05"/>
</dbReference>
<evidence type="ECO:0000313" key="2">
    <source>
        <dbReference type="Proteomes" id="UP000823674"/>
    </source>
</evidence>